<keyword evidence="6 12" id="KW-0378">Hydrolase</keyword>
<evidence type="ECO:0000256" key="13">
    <source>
        <dbReference type="SAM" id="MobiDB-lite"/>
    </source>
</evidence>
<evidence type="ECO:0000256" key="4">
    <source>
        <dbReference type="ARBA" id="ARBA00013081"/>
    </source>
</evidence>
<evidence type="ECO:0000256" key="12">
    <source>
        <dbReference type="RuleBase" id="RU003465"/>
    </source>
</evidence>
<dbReference type="FunFam" id="3.60.40.10:FF:000044">
    <property type="entry name" value="probable protein phosphatase 2C 25"/>
    <property type="match status" value="1"/>
</dbReference>
<dbReference type="PANTHER" id="PTHR13832:SF853">
    <property type="entry name" value="PROTEIN PHOSPHATASE 2C 2-RELATED"/>
    <property type="match status" value="1"/>
</dbReference>
<name>A0A7N0UGS7_KALFE</name>
<dbReference type="SMART" id="SM00332">
    <property type="entry name" value="PP2Cc"/>
    <property type="match status" value="1"/>
</dbReference>
<dbReference type="PROSITE" id="PS01032">
    <property type="entry name" value="PPM_1"/>
    <property type="match status" value="1"/>
</dbReference>
<comment type="catalytic activity">
    <reaction evidence="10">
        <text>O-phospho-L-seryl-[protein] + H2O = L-seryl-[protein] + phosphate</text>
        <dbReference type="Rhea" id="RHEA:20629"/>
        <dbReference type="Rhea" id="RHEA-COMP:9863"/>
        <dbReference type="Rhea" id="RHEA-COMP:11604"/>
        <dbReference type="ChEBI" id="CHEBI:15377"/>
        <dbReference type="ChEBI" id="CHEBI:29999"/>
        <dbReference type="ChEBI" id="CHEBI:43474"/>
        <dbReference type="ChEBI" id="CHEBI:83421"/>
        <dbReference type="EC" id="3.1.3.16"/>
    </reaction>
</comment>
<evidence type="ECO:0000256" key="3">
    <source>
        <dbReference type="ARBA" id="ARBA00006702"/>
    </source>
</evidence>
<dbReference type="EnsemblPlants" id="Kaladp0064s0171.1.v1.1">
    <property type="protein sequence ID" value="Kaladp0064s0171.1.v1.1"/>
    <property type="gene ID" value="Kaladp0064s0171.v1.1"/>
</dbReference>
<comment type="similarity">
    <text evidence="3 12">Belongs to the PP2C family.</text>
</comment>
<evidence type="ECO:0000256" key="9">
    <source>
        <dbReference type="ARBA" id="ARBA00023211"/>
    </source>
</evidence>
<dbReference type="EC" id="3.1.3.16" evidence="4"/>
<dbReference type="InterPro" id="IPR001932">
    <property type="entry name" value="PPM-type_phosphatase-like_dom"/>
</dbReference>
<protein>
    <recommendedName>
        <fullName evidence="4">protein-serine/threonine phosphatase</fullName>
        <ecNumber evidence="4">3.1.3.16</ecNumber>
    </recommendedName>
</protein>
<dbReference type="GO" id="GO:0046872">
    <property type="term" value="F:metal ion binding"/>
    <property type="evidence" value="ECO:0007669"/>
    <property type="project" value="UniProtKB-KW"/>
</dbReference>
<dbReference type="OMA" id="DCDRHLS"/>
<feature type="region of interest" description="Disordered" evidence="13">
    <location>
        <begin position="1"/>
        <end position="58"/>
    </location>
</feature>
<keyword evidence="9" id="KW-0464">Manganese</keyword>
<dbReference type="Pfam" id="PF00481">
    <property type="entry name" value="PP2C"/>
    <property type="match status" value="1"/>
</dbReference>
<evidence type="ECO:0000256" key="6">
    <source>
        <dbReference type="ARBA" id="ARBA00022801"/>
    </source>
</evidence>
<dbReference type="InterPro" id="IPR000222">
    <property type="entry name" value="PP2C_BS"/>
</dbReference>
<keyword evidence="7" id="KW-0460">Magnesium</keyword>
<keyword evidence="8 12" id="KW-0904">Protein phosphatase</keyword>
<feature type="domain" description="PPM-type phosphatase" evidence="14">
    <location>
        <begin position="108"/>
        <end position="359"/>
    </location>
</feature>
<evidence type="ECO:0000256" key="10">
    <source>
        <dbReference type="ARBA" id="ARBA00047761"/>
    </source>
</evidence>
<dbReference type="InterPro" id="IPR036457">
    <property type="entry name" value="PPM-type-like_dom_sf"/>
</dbReference>
<organism evidence="15 16">
    <name type="scientific">Kalanchoe fedtschenkoi</name>
    <name type="common">Lavender scallops</name>
    <name type="synonym">South American air plant</name>
    <dbReference type="NCBI Taxonomy" id="63787"/>
    <lineage>
        <taxon>Eukaryota</taxon>
        <taxon>Viridiplantae</taxon>
        <taxon>Streptophyta</taxon>
        <taxon>Embryophyta</taxon>
        <taxon>Tracheophyta</taxon>
        <taxon>Spermatophyta</taxon>
        <taxon>Magnoliopsida</taxon>
        <taxon>eudicotyledons</taxon>
        <taxon>Gunneridae</taxon>
        <taxon>Pentapetalae</taxon>
        <taxon>Saxifragales</taxon>
        <taxon>Crassulaceae</taxon>
        <taxon>Kalanchoe</taxon>
    </lineage>
</organism>
<comment type="cofactor">
    <cofactor evidence="1">
        <name>Mn(2+)</name>
        <dbReference type="ChEBI" id="CHEBI:29035"/>
    </cofactor>
</comment>
<proteinExistence type="inferred from homology"/>
<dbReference type="PROSITE" id="PS51746">
    <property type="entry name" value="PPM_2"/>
    <property type="match status" value="1"/>
</dbReference>
<evidence type="ECO:0000313" key="16">
    <source>
        <dbReference type="Proteomes" id="UP000594263"/>
    </source>
</evidence>
<dbReference type="Proteomes" id="UP000594263">
    <property type="component" value="Unplaced"/>
</dbReference>
<evidence type="ECO:0000256" key="1">
    <source>
        <dbReference type="ARBA" id="ARBA00001936"/>
    </source>
</evidence>
<comment type="catalytic activity">
    <reaction evidence="11">
        <text>O-phospho-L-threonyl-[protein] + H2O = L-threonyl-[protein] + phosphate</text>
        <dbReference type="Rhea" id="RHEA:47004"/>
        <dbReference type="Rhea" id="RHEA-COMP:11060"/>
        <dbReference type="Rhea" id="RHEA-COMP:11605"/>
        <dbReference type="ChEBI" id="CHEBI:15377"/>
        <dbReference type="ChEBI" id="CHEBI:30013"/>
        <dbReference type="ChEBI" id="CHEBI:43474"/>
        <dbReference type="ChEBI" id="CHEBI:61977"/>
        <dbReference type="EC" id="3.1.3.16"/>
    </reaction>
</comment>
<sequence>MTCGVAVANSPSFSQTRVASPFGKSSPPPRSCSSLSFPSSPLSLRLRNSSRSPFRENEKEVCDSGALPVLKRKRPPRIDIPVESLSFAAVAPRQEEDRLDEVVEEGDGYAVYCKRGRRSHMEDRFSAVVEDCGKSKQAYFGVFDGHGGSKAAEFAANNLRKNILAAAEGRGEDEIEAAVKDGYITTDVEFLKEDVSGGACCVTAIIRNGDLVVSNAGDCRAVMSRGRTAEALTSDHKPSREDERSRIESLGGYVDLCRGIWRIQGSLAVSRGIGDGSLKQWVLSEPETRVLKIKPDCEFLILASDGLWDKVDNQEAVDTVYELIAGVDKPDLTSSCKKLVELSTSRGSQDDTSVMIIQLGSFAA</sequence>
<feature type="compositionally biased region" description="Low complexity" evidence="13">
    <location>
        <begin position="31"/>
        <end position="52"/>
    </location>
</feature>
<keyword evidence="16" id="KW-1185">Reference proteome</keyword>
<dbReference type="GO" id="GO:0009738">
    <property type="term" value="P:abscisic acid-activated signaling pathway"/>
    <property type="evidence" value="ECO:0007669"/>
    <property type="project" value="UniProtKB-ARBA"/>
</dbReference>
<dbReference type="Gramene" id="Kaladp0064s0171.1.v1.1">
    <property type="protein sequence ID" value="Kaladp0064s0171.1.v1.1"/>
    <property type="gene ID" value="Kaladp0064s0171.v1.1"/>
</dbReference>
<feature type="compositionally biased region" description="Polar residues" evidence="13">
    <location>
        <begin position="9"/>
        <end position="18"/>
    </location>
</feature>
<dbReference type="AlphaFoldDB" id="A0A7N0UGS7"/>
<dbReference type="GO" id="GO:0004722">
    <property type="term" value="F:protein serine/threonine phosphatase activity"/>
    <property type="evidence" value="ECO:0007669"/>
    <property type="project" value="UniProtKB-EC"/>
</dbReference>
<dbReference type="PANTHER" id="PTHR13832">
    <property type="entry name" value="PROTEIN PHOSPHATASE 2C"/>
    <property type="match status" value="1"/>
</dbReference>
<dbReference type="Gene3D" id="3.60.40.10">
    <property type="entry name" value="PPM-type phosphatase domain"/>
    <property type="match status" value="1"/>
</dbReference>
<accession>A0A7N0UGS7</accession>
<dbReference type="CDD" id="cd00143">
    <property type="entry name" value="PP2Cc"/>
    <property type="match status" value="1"/>
</dbReference>
<evidence type="ECO:0000256" key="11">
    <source>
        <dbReference type="ARBA" id="ARBA00048336"/>
    </source>
</evidence>
<evidence type="ECO:0000256" key="7">
    <source>
        <dbReference type="ARBA" id="ARBA00022842"/>
    </source>
</evidence>
<dbReference type="InterPro" id="IPR015655">
    <property type="entry name" value="PP2C"/>
</dbReference>
<evidence type="ECO:0000313" key="15">
    <source>
        <dbReference type="EnsemblPlants" id="Kaladp0064s0171.1.v1.1"/>
    </source>
</evidence>
<keyword evidence="5" id="KW-0479">Metal-binding</keyword>
<reference evidence="15" key="1">
    <citation type="submission" date="2021-01" db="UniProtKB">
        <authorList>
            <consortium name="EnsemblPlants"/>
        </authorList>
    </citation>
    <scope>IDENTIFICATION</scope>
</reference>
<evidence type="ECO:0000259" key="14">
    <source>
        <dbReference type="PROSITE" id="PS51746"/>
    </source>
</evidence>
<evidence type="ECO:0000256" key="2">
    <source>
        <dbReference type="ARBA" id="ARBA00001946"/>
    </source>
</evidence>
<dbReference type="SUPFAM" id="SSF81606">
    <property type="entry name" value="PP2C-like"/>
    <property type="match status" value="1"/>
</dbReference>
<evidence type="ECO:0000256" key="8">
    <source>
        <dbReference type="ARBA" id="ARBA00022912"/>
    </source>
</evidence>
<comment type="cofactor">
    <cofactor evidence="2">
        <name>Mg(2+)</name>
        <dbReference type="ChEBI" id="CHEBI:18420"/>
    </cofactor>
</comment>
<evidence type="ECO:0000256" key="5">
    <source>
        <dbReference type="ARBA" id="ARBA00022723"/>
    </source>
</evidence>